<dbReference type="InterPro" id="IPR036388">
    <property type="entry name" value="WH-like_DNA-bd_sf"/>
</dbReference>
<comment type="similarity">
    <text evidence="1">Belongs to the Fur family.</text>
</comment>
<keyword evidence="3" id="KW-0862">Zinc</keyword>
<dbReference type="Gene3D" id="3.30.1490.190">
    <property type="match status" value="1"/>
</dbReference>
<dbReference type="Proteomes" id="UP000636891">
    <property type="component" value="Unassembled WGS sequence"/>
</dbReference>
<protein>
    <submittedName>
        <fullName evidence="7">Transcriptional repressor</fullName>
    </submittedName>
</protein>
<evidence type="ECO:0000256" key="1">
    <source>
        <dbReference type="ARBA" id="ARBA00007957"/>
    </source>
</evidence>
<name>A0ABR7CKC0_9BACT</name>
<dbReference type="RefSeq" id="WP_055202454.1">
    <property type="nucleotide sequence ID" value="NZ_JACOOK010000002.1"/>
</dbReference>
<evidence type="ECO:0000256" key="4">
    <source>
        <dbReference type="ARBA" id="ARBA00023015"/>
    </source>
</evidence>
<sequence length="138" mass="15838">MIQDLHRYLMEYGIRPSLQRLAIMEYLVTHPTHPTADEIHTALSPSMPTLSKTTVYNTLKLLAAHRAILLLDIDERNSRFDGDVSPHAHFRCRSCGAVYDLPLAVDPEALEVSDPRHEVDEVQVYYKGYCERCRKKSN</sequence>
<keyword evidence="5" id="KW-0238">DNA-binding</keyword>
<keyword evidence="8" id="KW-1185">Reference proteome</keyword>
<gene>
    <name evidence="7" type="ORF">H8S08_03570</name>
</gene>
<dbReference type="InterPro" id="IPR036390">
    <property type="entry name" value="WH_DNA-bd_sf"/>
</dbReference>
<accession>A0ABR7CKC0</accession>
<dbReference type="Pfam" id="PF01475">
    <property type="entry name" value="FUR"/>
    <property type="match status" value="1"/>
</dbReference>
<dbReference type="CDD" id="cd07153">
    <property type="entry name" value="Fur_like"/>
    <property type="match status" value="1"/>
</dbReference>
<evidence type="ECO:0000313" key="8">
    <source>
        <dbReference type="Proteomes" id="UP000636891"/>
    </source>
</evidence>
<proteinExistence type="inferred from homology"/>
<dbReference type="InterPro" id="IPR043135">
    <property type="entry name" value="Fur_C"/>
</dbReference>
<evidence type="ECO:0000256" key="5">
    <source>
        <dbReference type="ARBA" id="ARBA00023125"/>
    </source>
</evidence>
<keyword evidence="6" id="KW-0804">Transcription</keyword>
<dbReference type="Gene3D" id="1.10.10.10">
    <property type="entry name" value="Winged helix-like DNA-binding domain superfamily/Winged helix DNA-binding domain"/>
    <property type="match status" value="1"/>
</dbReference>
<evidence type="ECO:0000313" key="7">
    <source>
        <dbReference type="EMBL" id="MBC5616098.1"/>
    </source>
</evidence>
<evidence type="ECO:0000256" key="6">
    <source>
        <dbReference type="ARBA" id="ARBA00023163"/>
    </source>
</evidence>
<evidence type="ECO:0000256" key="3">
    <source>
        <dbReference type="ARBA" id="ARBA00022833"/>
    </source>
</evidence>
<dbReference type="PANTHER" id="PTHR33202:SF8">
    <property type="entry name" value="PEROXIDE-RESPONSIVE REPRESSOR PERR"/>
    <property type="match status" value="1"/>
</dbReference>
<keyword evidence="4" id="KW-0805">Transcription regulation</keyword>
<dbReference type="PANTHER" id="PTHR33202">
    <property type="entry name" value="ZINC UPTAKE REGULATION PROTEIN"/>
    <property type="match status" value="1"/>
</dbReference>
<dbReference type="SUPFAM" id="SSF46785">
    <property type="entry name" value="Winged helix' DNA-binding domain"/>
    <property type="match status" value="1"/>
</dbReference>
<dbReference type="EMBL" id="JACOOK010000002">
    <property type="protein sequence ID" value="MBC5616098.1"/>
    <property type="molecule type" value="Genomic_DNA"/>
</dbReference>
<comment type="caution">
    <text evidence="7">The sequence shown here is derived from an EMBL/GenBank/DDBJ whole genome shotgun (WGS) entry which is preliminary data.</text>
</comment>
<organism evidence="7 8">
    <name type="scientific">Alistipes hominis</name>
    <dbReference type="NCBI Taxonomy" id="2763015"/>
    <lineage>
        <taxon>Bacteria</taxon>
        <taxon>Pseudomonadati</taxon>
        <taxon>Bacteroidota</taxon>
        <taxon>Bacteroidia</taxon>
        <taxon>Bacteroidales</taxon>
        <taxon>Rikenellaceae</taxon>
        <taxon>Alistipes</taxon>
    </lineage>
</organism>
<evidence type="ECO:0000256" key="2">
    <source>
        <dbReference type="ARBA" id="ARBA00022491"/>
    </source>
</evidence>
<keyword evidence="2" id="KW-0678">Repressor</keyword>
<dbReference type="InterPro" id="IPR002481">
    <property type="entry name" value="FUR"/>
</dbReference>
<reference evidence="7 8" key="1">
    <citation type="submission" date="2020-08" db="EMBL/GenBank/DDBJ databases">
        <title>Genome public.</title>
        <authorList>
            <person name="Liu C."/>
            <person name="Sun Q."/>
        </authorList>
    </citation>
    <scope>NUCLEOTIDE SEQUENCE [LARGE SCALE GENOMIC DNA]</scope>
    <source>
        <strain evidence="7 8">New-7</strain>
    </source>
</reference>